<evidence type="ECO:0000256" key="1">
    <source>
        <dbReference type="ARBA" id="ARBA00004173"/>
    </source>
</evidence>
<dbReference type="PANTHER" id="PTHR36091:SF1">
    <property type="entry name" value="ALTERED INHERITANCE OF MITOCHONDRIA PROTEIN 9, MITOCHONDRIAL"/>
    <property type="match status" value="1"/>
</dbReference>
<gene>
    <name evidence="8" type="ORF">GGP41_005608</name>
</gene>
<dbReference type="AlphaFoldDB" id="A0A8H5ZF92"/>
<evidence type="ECO:0000256" key="4">
    <source>
        <dbReference type="ARBA" id="ARBA00022946"/>
    </source>
</evidence>
<sequence length="224" mass="25660">MSWKERLEISRTLVRYEKVFASADLSMYGSLYCAKDLPSPSPSQFLDSIDLIDKGEAFVIRPTTNRSFFDKGRDSVEVNRGPYRELKIQVLQDYLKVATHVLPNDVKLLKPTLWHSDLHTDNIFVDPFQPTKVLNIIDWQAANVSSLFLQARHPSFTKFEGPIPEGVKPIPHPDNFEDMDEEAQYQAKNLRAAQSVYKPNRIYIHARAMSRDCSCAAISRQSGW</sequence>
<evidence type="ECO:0000256" key="6">
    <source>
        <dbReference type="ARBA" id="ARBA00031849"/>
    </source>
</evidence>
<keyword evidence="4" id="KW-0809">Transit peptide</keyword>
<protein>
    <recommendedName>
        <fullName evidence="3">Altered inheritance of mitochondria protein 9, mitochondrial</fullName>
    </recommendedName>
    <alternativeName>
        <fullName evidence="6">Found in mitochondrial proteome protein 29</fullName>
    </alternativeName>
</protein>
<dbReference type="PANTHER" id="PTHR36091">
    <property type="entry name" value="ALTERED INHERITANCE OF MITOCHONDRIA PROTEIN 9, MITOCHONDRIAL"/>
    <property type="match status" value="1"/>
</dbReference>
<dbReference type="Gene3D" id="3.90.1200.10">
    <property type="match status" value="1"/>
</dbReference>
<dbReference type="InterPro" id="IPR051035">
    <property type="entry name" value="Mito_inheritance_9"/>
</dbReference>
<evidence type="ECO:0000313" key="8">
    <source>
        <dbReference type="EMBL" id="KAF5848152.1"/>
    </source>
</evidence>
<evidence type="ECO:0000256" key="5">
    <source>
        <dbReference type="ARBA" id="ARBA00023128"/>
    </source>
</evidence>
<evidence type="ECO:0000259" key="7">
    <source>
        <dbReference type="Pfam" id="PF01636"/>
    </source>
</evidence>
<dbReference type="InterPro" id="IPR002575">
    <property type="entry name" value="Aminoglycoside_PTrfase"/>
</dbReference>
<keyword evidence="5" id="KW-0496">Mitochondrion</keyword>
<comment type="caution">
    <text evidence="8">The sequence shown here is derived from an EMBL/GenBank/DDBJ whole genome shotgun (WGS) entry which is preliminary data.</text>
</comment>
<evidence type="ECO:0000313" key="9">
    <source>
        <dbReference type="Proteomes" id="UP000624244"/>
    </source>
</evidence>
<evidence type="ECO:0000256" key="3">
    <source>
        <dbReference type="ARBA" id="ARBA00016197"/>
    </source>
</evidence>
<comment type="subcellular location">
    <subcellularLocation>
        <location evidence="1">Mitochondrion</location>
    </subcellularLocation>
</comment>
<feature type="domain" description="Aminoglycoside phosphotransferase" evidence="7">
    <location>
        <begin position="76"/>
        <end position="142"/>
    </location>
</feature>
<dbReference type="Proteomes" id="UP000624244">
    <property type="component" value="Unassembled WGS sequence"/>
</dbReference>
<evidence type="ECO:0000256" key="2">
    <source>
        <dbReference type="ARBA" id="ARBA00005543"/>
    </source>
</evidence>
<dbReference type="SUPFAM" id="SSF56112">
    <property type="entry name" value="Protein kinase-like (PK-like)"/>
    <property type="match status" value="1"/>
</dbReference>
<dbReference type="InterPro" id="IPR011009">
    <property type="entry name" value="Kinase-like_dom_sf"/>
</dbReference>
<dbReference type="GO" id="GO:0005739">
    <property type="term" value="C:mitochondrion"/>
    <property type="evidence" value="ECO:0007669"/>
    <property type="project" value="UniProtKB-SubCell"/>
</dbReference>
<accession>A0A8H5ZF92</accession>
<name>A0A8H5ZF92_COCSA</name>
<proteinExistence type="inferred from homology"/>
<dbReference type="Pfam" id="PF01636">
    <property type="entry name" value="APH"/>
    <property type="match status" value="1"/>
</dbReference>
<dbReference type="EMBL" id="WNKQ01000011">
    <property type="protein sequence ID" value="KAF5848152.1"/>
    <property type="molecule type" value="Genomic_DNA"/>
</dbReference>
<organism evidence="8 9">
    <name type="scientific">Cochliobolus sativus</name>
    <name type="common">Common root rot and spot blotch fungus</name>
    <name type="synonym">Bipolaris sorokiniana</name>
    <dbReference type="NCBI Taxonomy" id="45130"/>
    <lineage>
        <taxon>Eukaryota</taxon>
        <taxon>Fungi</taxon>
        <taxon>Dikarya</taxon>
        <taxon>Ascomycota</taxon>
        <taxon>Pezizomycotina</taxon>
        <taxon>Dothideomycetes</taxon>
        <taxon>Pleosporomycetidae</taxon>
        <taxon>Pleosporales</taxon>
        <taxon>Pleosporineae</taxon>
        <taxon>Pleosporaceae</taxon>
        <taxon>Bipolaris</taxon>
    </lineage>
</organism>
<comment type="similarity">
    <text evidence="2">Belongs to the AIM9 family.</text>
</comment>
<reference evidence="8" key="1">
    <citation type="submission" date="2019-11" db="EMBL/GenBank/DDBJ databases">
        <title>Bipolaris sorokiniana Genome sequencing.</title>
        <authorList>
            <person name="Wang H."/>
        </authorList>
    </citation>
    <scope>NUCLEOTIDE SEQUENCE</scope>
</reference>